<organism evidence="15 16">
    <name type="scientific">Gibberella zeae</name>
    <name type="common">Wheat head blight fungus</name>
    <name type="synonym">Fusarium graminearum</name>
    <dbReference type="NCBI Taxonomy" id="5518"/>
    <lineage>
        <taxon>Eukaryota</taxon>
        <taxon>Fungi</taxon>
        <taxon>Dikarya</taxon>
        <taxon>Ascomycota</taxon>
        <taxon>Pezizomycotina</taxon>
        <taxon>Sordariomycetes</taxon>
        <taxon>Hypocreomycetidae</taxon>
        <taxon>Hypocreales</taxon>
        <taxon>Nectriaceae</taxon>
        <taxon>Fusarium</taxon>
    </lineage>
</organism>
<evidence type="ECO:0000256" key="5">
    <source>
        <dbReference type="ARBA" id="ARBA00022448"/>
    </source>
</evidence>
<accession>A0A9N8RD57</accession>
<protein>
    <recommendedName>
        <fullName evidence="4">Cx9C motif-containing protein 4, mitochondrial</fullName>
    </recommendedName>
</protein>
<evidence type="ECO:0000256" key="1">
    <source>
        <dbReference type="ARBA" id="ARBA00004177"/>
    </source>
</evidence>
<evidence type="ECO:0000256" key="10">
    <source>
        <dbReference type="ARBA" id="ARBA00023132"/>
    </source>
</evidence>
<evidence type="ECO:0000256" key="2">
    <source>
        <dbReference type="ARBA" id="ARBA00004567"/>
    </source>
</evidence>
<dbReference type="PANTHER" id="PTHR13003">
    <property type="entry name" value="NUP107-RELATED"/>
    <property type="match status" value="1"/>
</dbReference>
<proteinExistence type="inferred from homology"/>
<evidence type="ECO:0000256" key="11">
    <source>
        <dbReference type="ARBA" id="ARBA00023242"/>
    </source>
</evidence>
<comment type="similarity">
    <text evidence="3">Belongs to the VPS37 family.</text>
</comment>
<keyword evidence="10" id="KW-0906">Nuclear pore complex</keyword>
<dbReference type="GO" id="GO:0000973">
    <property type="term" value="P:post-transcriptional tethering of RNA polymerase II gene DNA at nuclear periphery"/>
    <property type="evidence" value="ECO:0007669"/>
    <property type="project" value="TreeGrafter"/>
</dbReference>
<name>A0A9N8RD57_GIBZA</name>
<dbReference type="Pfam" id="PF04121">
    <property type="entry name" value="Nup84_Nup100"/>
    <property type="match status" value="1"/>
</dbReference>
<evidence type="ECO:0000256" key="7">
    <source>
        <dbReference type="ARBA" id="ARBA00022816"/>
    </source>
</evidence>
<keyword evidence="9" id="KW-0811">Translocation</keyword>
<dbReference type="Pfam" id="PF07200">
    <property type="entry name" value="Mod_r"/>
    <property type="match status" value="1"/>
</dbReference>
<comment type="caution">
    <text evidence="15">The sequence shown here is derived from an EMBL/GenBank/DDBJ whole genome shotgun (WGS) entry which is preliminary data.</text>
</comment>
<reference evidence="15" key="1">
    <citation type="submission" date="2021-03" db="EMBL/GenBank/DDBJ databases">
        <authorList>
            <person name="Alouane T."/>
            <person name="Langin T."/>
            <person name="Bonhomme L."/>
        </authorList>
    </citation>
    <scope>NUCLEOTIDE SEQUENCE</scope>
    <source>
        <strain evidence="15">MDC_Fg202</strain>
    </source>
</reference>
<dbReference type="GO" id="GO:0000813">
    <property type="term" value="C:ESCRT I complex"/>
    <property type="evidence" value="ECO:0007669"/>
    <property type="project" value="UniProtKB-ARBA"/>
</dbReference>
<feature type="domain" description="VPS37 C-terminal" evidence="14">
    <location>
        <begin position="1197"/>
        <end position="1289"/>
    </location>
</feature>
<evidence type="ECO:0000256" key="9">
    <source>
        <dbReference type="ARBA" id="ARBA00023010"/>
    </source>
</evidence>
<dbReference type="EMBL" id="CAJPIJ010000131">
    <property type="protein sequence ID" value="CAG1984401.1"/>
    <property type="molecule type" value="Genomic_DNA"/>
</dbReference>
<evidence type="ECO:0000313" key="15">
    <source>
        <dbReference type="EMBL" id="CAG1984401.1"/>
    </source>
</evidence>
<evidence type="ECO:0000313" key="16">
    <source>
        <dbReference type="Proteomes" id="UP000746612"/>
    </source>
</evidence>
<dbReference type="Pfam" id="PF08991">
    <property type="entry name" value="CMC4"/>
    <property type="match status" value="1"/>
</dbReference>
<dbReference type="GO" id="GO:0006406">
    <property type="term" value="P:mRNA export from nucleus"/>
    <property type="evidence" value="ECO:0007669"/>
    <property type="project" value="TreeGrafter"/>
</dbReference>
<dbReference type="Gene3D" id="1.10.287.1130">
    <property type="entry name" value="CytochromE C oxidase copper chaperone"/>
    <property type="match status" value="1"/>
</dbReference>
<dbReference type="GO" id="GO:0072666">
    <property type="term" value="P:establishment of protein localization to vacuole"/>
    <property type="evidence" value="ECO:0007669"/>
    <property type="project" value="UniProtKB-ARBA"/>
</dbReference>
<gene>
    <name evidence="15" type="ORF">MDCFG202_LOCUS249900</name>
</gene>
<dbReference type="InterPro" id="IPR037202">
    <property type="entry name" value="ESCRT_assembly_dom"/>
</dbReference>
<dbReference type="InterPro" id="IPR029012">
    <property type="entry name" value="Helix_hairpin_bin_sf"/>
</dbReference>
<keyword evidence="5 12" id="KW-0813">Transport</keyword>
<dbReference type="GO" id="GO:0031080">
    <property type="term" value="C:nuclear pore outer ring"/>
    <property type="evidence" value="ECO:0007669"/>
    <property type="project" value="TreeGrafter"/>
</dbReference>
<evidence type="ECO:0000256" key="13">
    <source>
        <dbReference type="SAM" id="MobiDB-lite"/>
    </source>
</evidence>
<dbReference type="Gene3D" id="1.10.3450.20">
    <property type="match status" value="1"/>
</dbReference>
<dbReference type="GO" id="GO:0017056">
    <property type="term" value="F:structural constituent of nuclear pore"/>
    <property type="evidence" value="ECO:0007669"/>
    <property type="project" value="InterPro"/>
</dbReference>
<dbReference type="InterPro" id="IPR007252">
    <property type="entry name" value="Nup84/Nup107"/>
</dbReference>
<keyword evidence="6" id="KW-0967">Endosome</keyword>
<dbReference type="InterPro" id="IPR009069">
    <property type="entry name" value="Cys_alpha_HP_mot_SF"/>
</dbReference>
<dbReference type="SUPFAM" id="SSF47072">
    <property type="entry name" value="Cysteine alpha-hairpin motif"/>
    <property type="match status" value="1"/>
</dbReference>
<sequence length="1289" mass="145639">APKDDVEAKPACHPRACAIQSMLCPPIQRKARKLRSLTSHVPDCLTSNGYNEAKCQTVIKQLYECCESFYERYGEEASTVSCPKPNLLKLKMKQLREEGNCASFHHNHRENVKSSISATAIYALFPYSHLNWAGPEVEEFANALDDCLSLPLSTEERRERILDLPRKYYENSLRRLAQVRPRMVRDGQDDVDMDADEIDPVNNNPASAELIKRLEKEAQTWDLLRRLLPLRYPSSEVDEKTLGTKHGLQDPEDLLGNFLISDSSARERQAVIQWLQNNAASGPDIDELARELQQNADRGDIIAHGWLHTRSQIKLRKSVTAWPHLLDRQSPAIATSFHNSDGSPLVTQLDPDAATRQGRKLEPQDEYFERAIWLGCFEHLRRGSSLETIREWCQERTEMWRAISTSAVLVSADDTQTFSNTNPASLALWRRMCFSLSRSGGCDDYERAVYGVLSGDISTVEKIALTWDDFLFANYNALLRTQLDNYILGQCPPDVASNLTQSFPSFDAVQFHGEPETVDKRLIRALESNPQIRAEANEPNKALQASLVAKEIGRHLYEQGVVISSSANQSESNLFRWKPENIELNKEKFFQSTQHYGLRIVAHIYLLINLLDKLYSNDDSLAPASSQPGVRRAQQNLLAGYANYLRLAQLQELIPLYCSILEPPRSYEVLSYNLIPESDNQQRLLQLKLIKKAGIDVLQFVKTQAWLMYDDLGPPQHGCPANGSFSIIAPGPPTARRGRPVKADFFGDDEKFIDTAHENLIRSLEWLLLVQETWPSVFSMGTRIYKFFLRNMHLNAARQLMKRVSFTDVLQAATEDSSEEMDMYEDIPEFWAKQLERRDIRDVTPQQALSDARKFRELENLVRALDSLETVASLAELTNEEQKKNAGFWPAIGEEVKNTRENMQPLLKGWLLVGIEEGDQELRDLREAYLSETVLAYIGTLHFAGTGLSRDNLLECMELASVVAERDSDLSTAFVEARRMKELVEVFAACSKALAISTTGERRTTGTSSKKVRELGWSRDLCINVIRYSLSRYLPFIKNICHTDRGHAIIIMASFASELQGATPPVLPPKPGSHEASRIATPASAGVPPPSEGRIPSNNVNPAPTSIPDPGEQWLPQILEDKSKQDLAELLANPDLLNALTHSPESIHPSLQASHQALSAALNENIEFANQLIDMEARLSHQRASTQAQLLATHTLERQWRQKQSNMDHALAPFSPSALYQQLGQGVQEQALVCEAMEESFLDGEGEGVAATEREVTDWVRRYREAKVQYYLRQERKQRWDEGRVGGWR</sequence>
<dbReference type="InterPro" id="IPR027179">
    <property type="entry name" value="CMC4"/>
</dbReference>
<feature type="region of interest" description="Disordered" evidence="13">
    <location>
        <begin position="1063"/>
        <end position="1113"/>
    </location>
</feature>
<dbReference type="InterPro" id="IPR009851">
    <property type="entry name" value="Mod_r"/>
</dbReference>
<dbReference type="GO" id="GO:0006606">
    <property type="term" value="P:protein import into nucleus"/>
    <property type="evidence" value="ECO:0007669"/>
    <property type="project" value="TreeGrafter"/>
</dbReference>
<keyword evidence="8 12" id="KW-0653">Protein transport</keyword>
<evidence type="ECO:0000259" key="14">
    <source>
        <dbReference type="PROSITE" id="PS51314"/>
    </source>
</evidence>
<keyword evidence="11" id="KW-0539">Nucleus</keyword>
<dbReference type="PROSITE" id="PS51314">
    <property type="entry name" value="VPS37_C"/>
    <property type="match status" value="1"/>
</dbReference>
<dbReference type="PANTHER" id="PTHR13003:SF2">
    <property type="entry name" value="NUCLEAR PORE COMPLEX PROTEIN NUP107"/>
    <property type="match status" value="1"/>
</dbReference>
<evidence type="ECO:0000256" key="12">
    <source>
        <dbReference type="PROSITE-ProRule" id="PRU00646"/>
    </source>
</evidence>
<comment type="subcellular location">
    <subcellularLocation>
        <location evidence="1">Endosome</location>
    </subcellularLocation>
    <subcellularLocation>
        <location evidence="2">Nucleus</location>
        <location evidence="2">Nuclear pore complex</location>
    </subcellularLocation>
</comment>
<evidence type="ECO:0000256" key="6">
    <source>
        <dbReference type="ARBA" id="ARBA00022753"/>
    </source>
</evidence>
<evidence type="ECO:0000256" key="3">
    <source>
        <dbReference type="ARBA" id="ARBA00007617"/>
    </source>
</evidence>
<evidence type="ECO:0000256" key="4">
    <source>
        <dbReference type="ARBA" id="ARBA00019406"/>
    </source>
</evidence>
<dbReference type="Proteomes" id="UP000746612">
    <property type="component" value="Unassembled WGS sequence"/>
</dbReference>
<feature type="non-terminal residue" evidence="15">
    <location>
        <position position="1289"/>
    </location>
</feature>
<dbReference type="GO" id="GO:0043162">
    <property type="term" value="P:ubiquitin-dependent protein catabolic process via the multivesicular body sorting pathway"/>
    <property type="evidence" value="ECO:0007669"/>
    <property type="project" value="UniProtKB-ARBA"/>
</dbReference>
<dbReference type="Gene3D" id="1.20.190.50">
    <property type="match status" value="1"/>
</dbReference>
<keyword evidence="7" id="KW-0509">mRNA transport</keyword>
<dbReference type="SUPFAM" id="SSF140111">
    <property type="entry name" value="Endosomal sorting complex assembly domain"/>
    <property type="match status" value="1"/>
</dbReference>
<dbReference type="Gene3D" id="1.10.287.660">
    <property type="entry name" value="Helix hairpin bin"/>
    <property type="match status" value="1"/>
</dbReference>
<evidence type="ECO:0000256" key="8">
    <source>
        <dbReference type="ARBA" id="ARBA00022927"/>
    </source>
</evidence>